<dbReference type="GeneID" id="25312649"/>
<organism evidence="2 3">
    <name type="scientific">Rasamsonia emersonii (strain ATCC 16479 / CBS 393.64 / IMI 116815)</name>
    <dbReference type="NCBI Taxonomy" id="1408163"/>
    <lineage>
        <taxon>Eukaryota</taxon>
        <taxon>Fungi</taxon>
        <taxon>Dikarya</taxon>
        <taxon>Ascomycota</taxon>
        <taxon>Pezizomycotina</taxon>
        <taxon>Eurotiomycetes</taxon>
        <taxon>Eurotiomycetidae</taxon>
        <taxon>Eurotiales</taxon>
        <taxon>Trichocomaceae</taxon>
        <taxon>Rasamsonia</taxon>
    </lineage>
</organism>
<sequence>MESSNLPHRTKSRQDPKKAQAQGQLLGAQQSNSREKQSFYLVICGATDHTQGFIFSDFMGFCLALKENGVGGDFYSCFPLERHFAWLRNENNPPIDVIKFGKLGLDRSLYTYSRQAFLNHEYWWTQIGAHELWEKVQTWISEKKQQAEDGDVVNIIFEGRKNPRGEYCIGDNYVHPFVFRDLLAGFKKGVQVNAITGACYSGKFSDAIKSSNPRDRYAALGTTRSDSNRVRNSGFSQPFVQSLAKIKLPGVPRKQVTWRLKDHEAFMKKQLIQNLTPAAHVEEPHFYASEPLNGMTVVEDMVFRDKVDVVYDPRVSSRRRRIEWPTMDPNVRDLLVQGDSPQPSDVSPAAKAVIAEEISKCDTWRGLIVDLGIYDELYLRAPNWRQILRALYWRARRLLDADIDLACQNKLPLQTTSWNADVECGFFGECKSIAEEYPNATISQNPREREGILRADGSVDPGNNLFGFWLPHGLNGQDEKVFATELRRCKQRFNSIERVFREVEGIPQEKLWLESEQAEFFEQHPEKLPGTGNDNPDIRVTLDDNSLFE</sequence>
<evidence type="ECO:0000313" key="3">
    <source>
        <dbReference type="Proteomes" id="UP000053958"/>
    </source>
</evidence>
<dbReference type="AlphaFoldDB" id="A0A0F4Z4A2"/>
<comment type="caution">
    <text evidence="2">The sequence shown here is derived from an EMBL/GenBank/DDBJ whole genome shotgun (WGS) entry which is preliminary data.</text>
</comment>
<proteinExistence type="predicted"/>
<accession>A0A0F4Z4A2</accession>
<dbReference type="Proteomes" id="UP000053958">
    <property type="component" value="Unassembled WGS sequence"/>
</dbReference>
<dbReference type="OrthoDB" id="5280830at2759"/>
<gene>
    <name evidence="2" type="ORF">T310_0595</name>
</gene>
<protein>
    <submittedName>
        <fullName evidence="2">Uncharacterized protein</fullName>
    </submittedName>
</protein>
<evidence type="ECO:0000256" key="1">
    <source>
        <dbReference type="SAM" id="MobiDB-lite"/>
    </source>
</evidence>
<name>A0A0F4Z4A2_RASE3</name>
<keyword evidence="3" id="KW-1185">Reference proteome</keyword>
<feature type="region of interest" description="Disordered" evidence="1">
    <location>
        <begin position="526"/>
        <end position="549"/>
    </location>
</feature>
<reference evidence="2 3" key="1">
    <citation type="submission" date="2015-04" db="EMBL/GenBank/DDBJ databases">
        <authorList>
            <person name="Heijne W.H."/>
            <person name="Fedorova N.D."/>
            <person name="Nierman W.C."/>
            <person name="Vollebregt A.W."/>
            <person name="Zhao Z."/>
            <person name="Wu L."/>
            <person name="Kumar M."/>
            <person name="Stam H."/>
            <person name="van den Berg M.A."/>
            <person name="Pel H.J."/>
        </authorList>
    </citation>
    <scope>NUCLEOTIDE SEQUENCE [LARGE SCALE GENOMIC DNA]</scope>
    <source>
        <strain evidence="2 3">CBS 393.64</strain>
    </source>
</reference>
<feature type="region of interest" description="Disordered" evidence="1">
    <location>
        <begin position="1"/>
        <end position="30"/>
    </location>
</feature>
<evidence type="ECO:0000313" key="2">
    <source>
        <dbReference type="EMBL" id="KKA25347.1"/>
    </source>
</evidence>
<dbReference type="RefSeq" id="XP_013331959.1">
    <property type="nucleotide sequence ID" value="XM_013476505.1"/>
</dbReference>
<feature type="compositionally biased region" description="Low complexity" evidence="1">
    <location>
        <begin position="19"/>
        <end position="30"/>
    </location>
</feature>
<dbReference type="EMBL" id="LASV01000024">
    <property type="protein sequence ID" value="KKA25347.1"/>
    <property type="molecule type" value="Genomic_DNA"/>
</dbReference>